<comment type="caution">
    <text evidence="2">The sequence shown here is derived from an EMBL/GenBank/DDBJ whole genome shotgun (WGS) entry which is preliminary data.</text>
</comment>
<evidence type="ECO:0000256" key="1">
    <source>
        <dbReference type="SAM" id="MobiDB-lite"/>
    </source>
</evidence>
<name>A0A314YHG5_PRUYE</name>
<feature type="compositionally biased region" description="Low complexity" evidence="1">
    <location>
        <begin position="57"/>
        <end position="77"/>
    </location>
</feature>
<protein>
    <submittedName>
        <fullName evidence="2">Uncharacterized protein</fullName>
    </submittedName>
</protein>
<dbReference type="EMBL" id="PJQY01001311">
    <property type="protein sequence ID" value="PQQ03734.1"/>
    <property type="molecule type" value="Genomic_DNA"/>
</dbReference>
<feature type="compositionally biased region" description="Polar residues" evidence="1">
    <location>
        <begin position="15"/>
        <end position="48"/>
    </location>
</feature>
<dbReference type="AlphaFoldDB" id="A0A314YHG5"/>
<organism evidence="2 3">
    <name type="scientific">Prunus yedoensis var. nudiflora</name>
    <dbReference type="NCBI Taxonomy" id="2094558"/>
    <lineage>
        <taxon>Eukaryota</taxon>
        <taxon>Viridiplantae</taxon>
        <taxon>Streptophyta</taxon>
        <taxon>Embryophyta</taxon>
        <taxon>Tracheophyta</taxon>
        <taxon>Spermatophyta</taxon>
        <taxon>Magnoliopsida</taxon>
        <taxon>eudicotyledons</taxon>
        <taxon>Gunneridae</taxon>
        <taxon>Pentapetalae</taxon>
        <taxon>rosids</taxon>
        <taxon>fabids</taxon>
        <taxon>Rosales</taxon>
        <taxon>Rosaceae</taxon>
        <taxon>Amygdaloideae</taxon>
        <taxon>Amygdaleae</taxon>
        <taxon>Prunus</taxon>
    </lineage>
</organism>
<gene>
    <name evidence="2" type="ORF">Pyn_29381</name>
</gene>
<dbReference type="Proteomes" id="UP000250321">
    <property type="component" value="Unassembled WGS sequence"/>
</dbReference>
<evidence type="ECO:0000313" key="3">
    <source>
        <dbReference type="Proteomes" id="UP000250321"/>
    </source>
</evidence>
<accession>A0A314YHG5</accession>
<evidence type="ECO:0000313" key="2">
    <source>
        <dbReference type="EMBL" id="PQQ03734.1"/>
    </source>
</evidence>
<keyword evidence="3" id="KW-1185">Reference proteome</keyword>
<feature type="region of interest" description="Disordered" evidence="1">
    <location>
        <begin position="1"/>
        <end position="107"/>
    </location>
</feature>
<sequence>MPWSLQSRPHICNTPKLQLQKTPMLQLQKNPTNTDGKIQPQPSKSSAVRTWAPVANSSLESSKTSSKSGHISPPSSIRLQSSAARVAPAQPPSSFQPHSSLALPTAF</sequence>
<reference evidence="2 3" key="1">
    <citation type="submission" date="2018-02" db="EMBL/GenBank/DDBJ databases">
        <title>Draft genome of wild Prunus yedoensis var. nudiflora.</title>
        <authorList>
            <person name="Baek S."/>
            <person name="Kim J.-H."/>
            <person name="Choi K."/>
            <person name="Kim G.-B."/>
            <person name="Cho A."/>
            <person name="Jang H."/>
            <person name="Shin C.-H."/>
            <person name="Yu H.-J."/>
            <person name="Mun J.-H."/>
        </authorList>
    </citation>
    <scope>NUCLEOTIDE SEQUENCE [LARGE SCALE GENOMIC DNA]</scope>
    <source>
        <strain evidence="3">cv. Jeju island</strain>
        <tissue evidence="2">Leaf</tissue>
    </source>
</reference>
<proteinExistence type="predicted"/>